<sequence length="499" mass="52605">MNPMPDFAAADGTRLAYRLVGEGEPLICLPGSTRGGGTDLGELGSLSAHRQLVLLGPRSAGVPETPVDPVDCHCRRQVAEVEALRAHLGLERVDVLAHTADGNLALRYAAAHPRHIRSLALIVPTAREADLPVEDGELIAAAGLSRGGPRSEEAAYEARSVARTPAPHGQRDESAHADVASGLVSGRATTSTGCPGTDPLDVRDALAWLDAPVLVLAGEPDGASAGAAGVAALFPRGEVAVRAGGGHLRALDDPGGFTRTVAAFLDPEVHGVRLPDGTRLAYRTWGDPAAPPVVLLHGRGGSSTDWAHIAEILAASRRVYAPDLRGHGLSDWSGGYGYARLARDVLQFLDALGIHRVDLVGHSMGGGAAYQAAQVQPGRVTRLVLEDPPPPFPLNPPRLPQERPAPEELRVFRFDWDLIPPTDEDLNHPDPAWAARLCAITAPTLVLSGGPTSFVSEQDLRRLAQLVPVGRLVTIPVGHLIHQDAPDRFLAALRTFGIP</sequence>
<dbReference type="EMBL" id="JACHEM010000011">
    <property type="protein sequence ID" value="MBB6437935.1"/>
    <property type="molecule type" value="Genomic_DNA"/>
</dbReference>
<evidence type="ECO:0000259" key="2">
    <source>
        <dbReference type="Pfam" id="PF00561"/>
    </source>
</evidence>
<feature type="domain" description="AB hydrolase-1" evidence="2">
    <location>
        <begin position="291"/>
        <end position="395"/>
    </location>
</feature>
<dbReference type="InterPro" id="IPR050266">
    <property type="entry name" value="AB_hydrolase_sf"/>
</dbReference>
<evidence type="ECO:0000313" key="3">
    <source>
        <dbReference type="EMBL" id="MBB6437935.1"/>
    </source>
</evidence>
<dbReference type="GO" id="GO:0016020">
    <property type="term" value="C:membrane"/>
    <property type="evidence" value="ECO:0007669"/>
    <property type="project" value="TreeGrafter"/>
</dbReference>
<dbReference type="Proteomes" id="UP000540423">
    <property type="component" value="Unassembled WGS sequence"/>
</dbReference>
<proteinExistence type="predicted"/>
<dbReference type="Gene3D" id="3.40.50.1820">
    <property type="entry name" value="alpha/beta hydrolase"/>
    <property type="match status" value="2"/>
</dbReference>
<dbReference type="SUPFAM" id="SSF53474">
    <property type="entry name" value="alpha/beta-Hydrolases"/>
    <property type="match status" value="2"/>
</dbReference>
<dbReference type="InterPro" id="IPR000073">
    <property type="entry name" value="AB_hydrolase_1"/>
</dbReference>
<dbReference type="InterPro" id="IPR029058">
    <property type="entry name" value="AB_hydrolase_fold"/>
</dbReference>
<accession>A0A7X0HHU9</accession>
<dbReference type="PANTHER" id="PTHR43798">
    <property type="entry name" value="MONOACYLGLYCEROL LIPASE"/>
    <property type="match status" value="1"/>
</dbReference>
<reference evidence="3 4" key="1">
    <citation type="submission" date="2020-08" db="EMBL/GenBank/DDBJ databases">
        <title>Genomic Encyclopedia of Type Strains, Phase IV (KMG-IV): sequencing the most valuable type-strain genomes for metagenomic binning, comparative biology and taxonomic classification.</title>
        <authorList>
            <person name="Goeker M."/>
        </authorList>
    </citation>
    <scope>NUCLEOTIDE SEQUENCE [LARGE SCALE GENOMIC DNA]</scope>
    <source>
        <strain evidence="3 4">DSM 40141</strain>
    </source>
</reference>
<dbReference type="PANTHER" id="PTHR43798:SF33">
    <property type="entry name" value="HYDROLASE, PUTATIVE (AFU_ORTHOLOGUE AFUA_2G14860)-RELATED"/>
    <property type="match status" value="1"/>
</dbReference>
<comment type="caution">
    <text evidence="3">The sequence shown here is derived from an EMBL/GenBank/DDBJ whole genome shotgun (WGS) entry which is preliminary data.</text>
</comment>
<feature type="region of interest" description="Disordered" evidence="1">
    <location>
        <begin position="149"/>
        <end position="177"/>
    </location>
</feature>
<name>A0A7X0HHU9_9ACTN</name>
<organism evidence="3 4">
    <name type="scientific">Streptomyces candidus</name>
    <dbReference type="NCBI Taxonomy" id="67283"/>
    <lineage>
        <taxon>Bacteria</taxon>
        <taxon>Bacillati</taxon>
        <taxon>Actinomycetota</taxon>
        <taxon>Actinomycetes</taxon>
        <taxon>Kitasatosporales</taxon>
        <taxon>Streptomycetaceae</taxon>
        <taxon>Streptomyces</taxon>
    </lineage>
</organism>
<dbReference type="GO" id="GO:0003824">
    <property type="term" value="F:catalytic activity"/>
    <property type="evidence" value="ECO:0007669"/>
    <property type="project" value="UniProtKB-ARBA"/>
</dbReference>
<evidence type="ECO:0000256" key="1">
    <source>
        <dbReference type="SAM" id="MobiDB-lite"/>
    </source>
</evidence>
<gene>
    <name evidence="3" type="ORF">HNQ79_004439</name>
</gene>
<feature type="domain" description="AB hydrolase-1" evidence="2">
    <location>
        <begin position="75"/>
        <end position="253"/>
    </location>
</feature>
<dbReference type="PRINTS" id="PR00111">
    <property type="entry name" value="ABHYDROLASE"/>
</dbReference>
<keyword evidence="4" id="KW-1185">Reference proteome</keyword>
<dbReference type="Pfam" id="PF00561">
    <property type="entry name" value="Abhydrolase_1"/>
    <property type="match status" value="2"/>
</dbReference>
<evidence type="ECO:0000313" key="4">
    <source>
        <dbReference type="Proteomes" id="UP000540423"/>
    </source>
</evidence>
<dbReference type="RefSeq" id="WP_308437352.1">
    <property type="nucleotide sequence ID" value="NZ_BNBN01000009.1"/>
</dbReference>
<dbReference type="AlphaFoldDB" id="A0A7X0HHU9"/>
<protein>
    <submittedName>
        <fullName evidence="3">Pimeloyl-ACP methyl ester carboxylesterase</fullName>
    </submittedName>
</protein>